<evidence type="ECO:0000313" key="1">
    <source>
        <dbReference type="EMBL" id="WUP78259.1"/>
    </source>
</evidence>
<proteinExistence type="predicted"/>
<evidence type="ECO:0000313" key="2">
    <source>
        <dbReference type="Proteomes" id="UP001432011"/>
    </source>
</evidence>
<dbReference type="Gene3D" id="3.40.50.2020">
    <property type="match status" value="1"/>
</dbReference>
<organism evidence="1 2">
    <name type="scientific">Microbispora hainanensis</name>
    <dbReference type="NCBI Taxonomy" id="568844"/>
    <lineage>
        <taxon>Bacteria</taxon>
        <taxon>Bacillati</taxon>
        <taxon>Actinomycetota</taxon>
        <taxon>Actinomycetes</taxon>
        <taxon>Streptosporangiales</taxon>
        <taxon>Streptosporangiaceae</taxon>
        <taxon>Microbispora</taxon>
    </lineage>
</organism>
<gene>
    <name evidence="1" type="ORF">OG913_15075</name>
</gene>
<evidence type="ECO:0008006" key="3">
    <source>
        <dbReference type="Google" id="ProtNLM"/>
    </source>
</evidence>
<keyword evidence="2" id="KW-1185">Reference proteome</keyword>
<protein>
    <recommendedName>
        <fullName evidence="3">Phosphoribosyltransferase</fullName>
    </recommendedName>
</protein>
<dbReference type="InterPro" id="IPR029057">
    <property type="entry name" value="PRTase-like"/>
</dbReference>
<dbReference type="RefSeq" id="WP_187280532.1">
    <property type="nucleotide sequence ID" value="NZ_CP108085.1"/>
</dbReference>
<sequence>MLGEADAIVVPVTPENFRAVGQWYRRFDQLTDDDVLGLLAEAGRGGTDDT</sequence>
<name>A0ABZ1T144_9ACTN</name>
<dbReference type="EMBL" id="CP108085">
    <property type="protein sequence ID" value="WUP78259.1"/>
    <property type="molecule type" value="Genomic_DNA"/>
</dbReference>
<dbReference type="Proteomes" id="UP001432011">
    <property type="component" value="Chromosome"/>
</dbReference>
<reference evidence="1" key="1">
    <citation type="submission" date="2022-10" db="EMBL/GenBank/DDBJ databases">
        <title>The complete genomes of actinobacterial strains from the NBC collection.</title>
        <authorList>
            <person name="Joergensen T.S."/>
            <person name="Alvarez Arevalo M."/>
            <person name="Sterndorff E.B."/>
            <person name="Faurdal D."/>
            <person name="Vuksanovic O."/>
            <person name="Mourched A.-S."/>
            <person name="Charusanti P."/>
            <person name="Shaw S."/>
            <person name="Blin K."/>
            <person name="Weber T."/>
        </authorList>
    </citation>
    <scope>NUCLEOTIDE SEQUENCE</scope>
    <source>
        <strain evidence="1">NBC_00254</strain>
    </source>
</reference>
<accession>A0ABZ1T144</accession>